<keyword evidence="1" id="KW-0805">Transcription regulation</keyword>
<dbReference type="EMBL" id="BAAAUV010000024">
    <property type="protein sequence ID" value="GAA3233016.1"/>
    <property type="molecule type" value="Genomic_DNA"/>
</dbReference>
<keyword evidence="3" id="KW-0804">Transcription</keyword>
<gene>
    <name evidence="5" type="ORF">GCM10010468_65340</name>
</gene>
<dbReference type="Gene3D" id="3.40.50.2300">
    <property type="match status" value="2"/>
</dbReference>
<keyword evidence="6" id="KW-1185">Reference proteome</keyword>
<dbReference type="InterPro" id="IPR028082">
    <property type="entry name" value="Peripla_BP_I"/>
</dbReference>
<dbReference type="PROSITE" id="PS00356">
    <property type="entry name" value="HTH_LACI_1"/>
    <property type="match status" value="1"/>
</dbReference>
<dbReference type="PROSITE" id="PS50932">
    <property type="entry name" value="HTH_LACI_2"/>
    <property type="match status" value="1"/>
</dbReference>
<evidence type="ECO:0000259" key="4">
    <source>
        <dbReference type="PROSITE" id="PS50932"/>
    </source>
</evidence>
<evidence type="ECO:0000256" key="2">
    <source>
        <dbReference type="ARBA" id="ARBA00023125"/>
    </source>
</evidence>
<keyword evidence="2 5" id="KW-0238">DNA-binding</keyword>
<dbReference type="Pfam" id="PF00356">
    <property type="entry name" value="LacI"/>
    <property type="match status" value="1"/>
</dbReference>
<feature type="domain" description="HTH lacI-type" evidence="4">
    <location>
        <begin position="1"/>
        <end position="55"/>
    </location>
</feature>
<evidence type="ECO:0000313" key="5">
    <source>
        <dbReference type="EMBL" id="GAA3233016.1"/>
    </source>
</evidence>
<dbReference type="Pfam" id="PF13377">
    <property type="entry name" value="Peripla_BP_3"/>
    <property type="match status" value="1"/>
</dbReference>
<dbReference type="SUPFAM" id="SSF53822">
    <property type="entry name" value="Periplasmic binding protein-like I"/>
    <property type="match status" value="1"/>
</dbReference>
<dbReference type="InterPro" id="IPR046335">
    <property type="entry name" value="LacI/GalR-like_sensor"/>
</dbReference>
<dbReference type="SMART" id="SM00354">
    <property type="entry name" value="HTH_LACI"/>
    <property type="match status" value="1"/>
</dbReference>
<evidence type="ECO:0000256" key="1">
    <source>
        <dbReference type="ARBA" id="ARBA00023015"/>
    </source>
</evidence>
<evidence type="ECO:0000313" key="6">
    <source>
        <dbReference type="Proteomes" id="UP001501237"/>
    </source>
</evidence>
<comment type="caution">
    <text evidence="5">The sequence shown here is derived from an EMBL/GenBank/DDBJ whole genome shotgun (WGS) entry which is preliminary data.</text>
</comment>
<organism evidence="5 6">
    <name type="scientific">Actinocorallia longicatena</name>
    <dbReference type="NCBI Taxonomy" id="111803"/>
    <lineage>
        <taxon>Bacteria</taxon>
        <taxon>Bacillati</taxon>
        <taxon>Actinomycetota</taxon>
        <taxon>Actinomycetes</taxon>
        <taxon>Streptosporangiales</taxon>
        <taxon>Thermomonosporaceae</taxon>
        <taxon>Actinocorallia</taxon>
    </lineage>
</organism>
<dbReference type="Proteomes" id="UP001501237">
    <property type="component" value="Unassembled WGS sequence"/>
</dbReference>
<dbReference type="PANTHER" id="PTHR30146">
    <property type="entry name" value="LACI-RELATED TRANSCRIPTIONAL REPRESSOR"/>
    <property type="match status" value="1"/>
</dbReference>
<dbReference type="InterPro" id="IPR000843">
    <property type="entry name" value="HTH_LacI"/>
</dbReference>
<evidence type="ECO:0000256" key="3">
    <source>
        <dbReference type="ARBA" id="ARBA00023163"/>
    </source>
</evidence>
<dbReference type="GO" id="GO:0003677">
    <property type="term" value="F:DNA binding"/>
    <property type="evidence" value="ECO:0007669"/>
    <property type="project" value="UniProtKB-KW"/>
</dbReference>
<dbReference type="PANTHER" id="PTHR30146:SF153">
    <property type="entry name" value="LACTOSE OPERON REPRESSOR"/>
    <property type="match status" value="1"/>
</dbReference>
<dbReference type="CDD" id="cd01392">
    <property type="entry name" value="HTH_LacI"/>
    <property type="match status" value="1"/>
</dbReference>
<dbReference type="InterPro" id="IPR010982">
    <property type="entry name" value="Lambda_DNA-bd_dom_sf"/>
</dbReference>
<accession>A0ABP6QPN3</accession>
<protein>
    <submittedName>
        <fullName evidence="5">LacI family DNA-binding transcriptional regulator</fullName>
    </submittedName>
</protein>
<reference evidence="6" key="1">
    <citation type="journal article" date="2019" name="Int. J. Syst. Evol. Microbiol.">
        <title>The Global Catalogue of Microorganisms (GCM) 10K type strain sequencing project: providing services to taxonomists for standard genome sequencing and annotation.</title>
        <authorList>
            <consortium name="The Broad Institute Genomics Platform"/>
            <consortium name="The Broad Institute Genome Sequencing Center for Infectious Disease"/>
            <person name="Wu L."/>
            <person name="Ma J."/>
        </authorList>
    </citation>
    <scope>NUCLEOTIDE SEQUENCE [LARGE SCALE GENOMIC DNA]</scope>
    <source>
        <strain evidence="6">JCM 9377</strain>
    </source>
</reference>
<sequence>MTISEVARAAEVSTATVSNALNGTGRLSEATRRRVREVADRLGYLPNPAGRALRTGRTRVLGLAVTTYGGHSWNFSEVAYYARLITSATAAAHRHGYALTVLPAALTDRGWRTLAVDGVILLDSPEGDPAVAALRSRGIPIAFDGRPWDLAPGESWVDNDHAATTLRVLDHLASQGARRIALLAGHATDHYTRSCVEAYERYVDEPLIGHIEEDDTEGRVAAGRLLAAGADAVYGLFDGCGRAVLSAARALGLEVPADVLLVTCSEDPAYGWTSPPVSTVSLDPAGTVDLAVTALAGTLAGGPATVHAGRPTLLTVRASSVRTVPVTAAGAGPPSRA</sequence>
<name>A0ABP6QPN3_9ACTN</name>
<dbReference type="SUPFAM" id="SSF47413">
    <property type="entry name" value="lambda repressor-like DNA-binding domains"/>
    <property type="match status" value="1"/>
</dbReference>
<dbReference type="Gene3D" id="1.10.260.40">
    <property type="entry name" value="lambda repressor-like DNA-binding domains"/>
    <property type="match status" value="1"/>
</dbReference>
<proteinExistence type="predicted"/>